<protein>
    <recommendedName>
        <fullName evidence="4">Peroxin domain-containing protein</fullName>
    </recommendedName>
</protein>
<keyword evidence="3" id="KW-1185">Reference proteome</keyword>
<dbReference type="HOGENOM" id="CLU_025584_0_0_1"/>
<evidence type="ECO:0000313" key="2">
    <source>
        <dbReference type="EMBL" id="KIM48197.1"/>
    </source>
</evidence>
<sequence>MDLLPPPSALIQDDPAAADPARRKIAPKSRLSRLFSLSRSSPNLRRVSSQEEPPVPNVTVLDTDSTPITLDGSTLEDVFTDRYEWAVLYENQRGLTVFSIPYYSSLSLLPSDPSPFTLPNTSLERSKQPPVSLDRYPLPDGNWHLGCPVQHDGFEYNWMFRQHYWRAQVGSFNAGGWVRRRRWVRLMVRPAKQKPQEAEGIGTSIGPSITSSDKRKNRQSMASSFPPSIVTQRTDTTDDWAQIDPDEVWLGDPEADWKRCRTLMKRFGRDGRKLELWRLWLGFYHPEHKEKFIDPSEKGKRREKQWTEDEGPLPSEVVAADILSREYVSIAPRQHIVAVLRIHGGHILQLYVFPESRVQFLKLLGQAGLWPELNVGLGIGFGSTEIDFWSYASGLGDVLGVDALPKTKTPVPGEGPTD</sequence>
<dbReference type="AlphaFoldDB" id="A0A0C2Z4S5"/>
<dbReference type="Proteomes" id="UP000053424">
    <property type="component" value="Unassembled WGS sequence"/>
</dbReference>
<dbReference type="STRING" id="686832.A0A0C2Z4S5"/>
<evidence type="ECO:0000256" key="1">
    <source>
        <dbReference type="SAM" id="MobiDB-lite"/>
    </source>
</evidence>
<evidence type="ECO:0000313" key="3">
    <source>
        <dbReference type="Proteomes" id="UP000053424"/>
    </source>
</evidence>
<feature type="compositionally biased region" description="Polar residues" evidence="1">
    <location>
        <begin position="219"/>
        <end position="233"/>
    </location>
</feature>
<feature type="region of interest" description="Disordered" evidence="1">
    <location>
        <begin position="1"/>
        <end position="23"/>
    </location>
</feature>
<accession>A0A0C2Z4S5</accession>
<dbReference type="EMBL" id="KN831769">
    <property type="protein sequence ID" value="KIM48197.1"/>
    <property type="molecule type" value="Genomic_DNA"/>
</dbReference>
<feature type="region of interest" description="Disordered" evidence="1">
    <location>
        <begin position="194"/>
        <end position="233"/>
    </location>
</feature>
<reference evidence="2 3" key="1">
    <citation type="submission" date="2014-04" db="EMBL/GenBank/DDBJ databases">
        <authorList>
            <consortium name="DOE Joint Genome Institute"/>
            <person name="Kuo A."/>
            <person name="Gay G."/>
            <person name="Dore J."/>
            <person name="Kohler A."/>
            <person name="Nagy L.G."/>
            <person name="Floudas D."/>
            <person name="Copeland A."/>
            <person name="Barry K.W."/>
            <person name="Cichocki N."/>
            <person name="Veneault-Fourrey C."/>
            <person name="LaButti K."/>
            <person name="Lindquist E.A."/>
            <person name="Lipzen A."/>
            <person name="Lundell T."/>
            <person name="Morin E."/>
            <person name="Murat C."/>
            <person name="Sun H."/>
            <person name="Tunlid A."/>
            <person name="Henrissat B."/>
            <person name="Grigoriev I.V."/>
            <person name="Hibbett D.S."/>
            <person name="Martin F."/>
            <person name="Nordberg H.P."/>
            <person name="Cantor M.N."/>
            <person name="Hua S.X."/>
        </authorList>
    </citation>
    <scope>NUCLEOTIDE SEQUENCE [LARGE SCALE GENOMIC DNA]</scope>
    <source>
        <strain evidence="3">h7</strain>
    </source>
</reference>
<feature type="compositionally biased region" description="Low complexity" evidence="1">
    <location>
        <begin position="200"/>
        <end position="211"/>
    </location>
</feature>
<evidence type="ECO:0008006" key="4">
    <source>
        <dbReference type="Google" id="ProtNLM"/>
    </source>
</evidence>
<gene>
    <name evidence="2" type="ORF">M413DRAFT_439916</name>
</gene>
<proteinExistence type="predicted"/>
<organism evidence="2 3">
    <name type="scientific">Hebeloma cylindrosporum</name>
    <dbReference type="NCBI Taxonomy" id="76867"/>
    <lineage>
        <taxon>Eukaryota</taxon>
        <taxon>Fungi</taxon>
        <taxon>Dikarya</taxon>
        <taxon>Basidiomycota</taxon>
        <taxon>Agaricomycotina</taxon>
        <taxon>Agaricomycetes</taxon>
        <taxon>Agaricomycetidae</taxon>
        <taxon>Agaricales</taxon>
        <taxon>Agaricineae</taxon>
        <taxon>Hymenogastraceae</taxon>
        <taxon>Hebeloma</taxon>
    </lineage>
</organism>
<reference evidence="3" key="2">
    <citation type="submission" date="2015-01" db="EMBL/GenBank/DDBJ databases">
        <title>Evolutionary Origins and Diversification of the Mycorrhizal Mutualists.</title>
        <authorList>
            <consortium name="DOE Joint Genome Institute"/>
            <consortium name="Mycorrhizal Genomics Consortium"/>
            <person name="Kohler A."/>
            <person name="Kuo A."/>
            <person name="Nagy L.G."/>
            <person name="Floudas D."/>
            <person name="Copeland A."/>
            <person name="Barry K.W."/>
            <person name="Cichocki N."/>
            <person name="Veneault-Fourrey C."/>
            <person name="LaButti K."/>
            <person name="Lindquist E.A."/>
            <person name="Lipzen A."/>
            <person name="Lundell T."/>
            <person name="Morin E."/>
            <person name="Murat C."/>
            <person name="Riley R."/>
            <person name="Ohm R."/>
            <person name="Sun H."/>
            <person name="Tunlid A."/>
            <person name="Henrissat B."/>
            <person name="Grigoriev I.V."/>
            <person name="Hibbett D.S."/>
            <person name="Martin F."/>
        </authorList>
    </citation>
    <scope>NUCLEOTIDE SEQUENCE [LARGE SCALE GENOMIC DNA]</scope>
    <source>
        <strain evidence="3">h7</strain>
    </source>
</reference>
<name>A0A0C2Z4S5_HEBCY</name>
<dbReference type="OrthoDB" id="72441at2759"/>